<dbReference type="Gene3D" id="3.40.50.180">
    <property type="entry name" value="Methylesterase CheB, C-terminal domain"/>
    <property type="match status" value="1"/>
</dbReference>
<dbReference type="CDD" id="cd17541">
    <property type="entry name" value="REC_CheB-like"/>
    <property type="match status" value="1"/>
</dbReference>
<feature type="modified residue" description="4-aspartylphosphate" evidence="5 7">
    <location>
        <position position="54"/>
    </location>
</feature>
<dbReference type="InterPro" id="IPR000673">
    <property type="entry name" value="Sig_transdc_resp-reg_Me-estase"/>
</dbReference>
<evidence type="ECO:0000259" key="8">
    <source>
        <dbReference type="PROSITE" id="PS50110"/>
    </source>
</evidence>
<dbReference type="GO" id="GO:0000156">
    <property type="term" value="F:phosphorelay response regulator activity"/>
    <property type="evidence" value="ECO:0007669"/>
    <property type="project" value="InterPro"/>
</dbReference>
<organism evidence="10 11">
    <name type="scientific">Shewanella psychrophila</name>
    <dbReference type="NCBI Taxonomy" id="225848"/>
    <lineage>
        <taxon>Bacteria</taxon>
        <taxon>Pseudomonadati</taxon>
        <taxon>Pseudomonadota</taxon>
        <taxon>Gammaproteobacteria</taxon>
        <taxon>Alteromonadales</taxon>
        <taxon>Shewanellaceae</taxon>
        <taxon>Shewanella</taxon>
    </lineage>
</organism>
<dbReference type="SUPFAM" id="SSF52738">
    <property type="entry name" value="Methylesterase CheB, C-terminal domain"/>
    <property type="match status" value="1"/>
</dbReference>
<keyword evidence="1 5" id="KW-0963">Cytoplasm</keyword>
<proteinExistence type="inferred from homology"/>
<comment type="function">
    <text evidence="5">Involved in chemotaxis. Part of a chemotaxis signal transduction system that modulates chemotaxis in response to various stimuli. Catalyzes the demethylation of specific methylglutamate residues introduced into the chemoreceptors (methyl-accepting chemotaxis proteins or MCP) by CheR. Also mediates the irreversible deamidation of specific glutamine residues to glutamic acid.</text>
</comment>
<dbReference type="GO" id="GO:0050568">
    <property type="term" value="F:protein-glutamine glutaminase activity"/>
    <property type="evidence" value="ECO:0007669"/>
    <property type="project" value="UniProtKB-UniRule"/>
</dbReference>
<dbReference type="GO" id="GO:0006935">
    <property type="term" value="P:chemotaxis"/>
    <property type="evidence" value="ECO:0007669"/>
    <property type="project" value="UniProtKB-UniRule"/>
</dbReference>
<feature type="domain" description="Response regulatory" evidence="8">
    <location>
        <begin position="3"/>
        <end position="120"/>
    </location>
</feature>
<name>A0A1S6HIX1_9GAMM</name>
<dbReference type="Pfam" id="PF01339">
    <property type="entry name" value="CheB_methylest"/>
    <property type="match status" value="1"/>
</dbReference>
<dbReference type="OrthoDB" id="9793421at2"/>
<dbReference type="SMART" id="SM00448">
    <property type="entry name" value="REC"/>
    <property type="match status" value="1"/>
</dbReference>
<comment type="catalytic activity">
    <reaction evidence="5">
        <text>L-glutaminyl-[protein] + H2O = L-glutamyl-[protein] + NH4(+)</text>
        <dbReference type="Rhea" id="RHEA:16441"/>
        <dbReference type="Rhea" id="RHEA-COMP:10207"/>
        <dbReference type="Rhea" id="RHEA-COMP:10208"/>
        <dbReference type="ChEBI" id="CHEBI:15377"/>
        <dbReference type="ChEBI" id="CHEBI:28938"/>
        <dbReference type="ChEBI" id="CHEBI:29973"/>
        <dbReference type="ChEBI" id="CHEBI:30011"/>
        <dbReference type="EC" id="3.5.1.44"/>
    </reaction>
</comment>
<dbReference type="STRING" id="225848.Sps_00245"/>
<evidence type="ECO:0000259" key="9">
    <source>
        <dbReference type="PROSITE" id="PS50122"/>
    </source>
</evidence>
<reference evidence="10 11" key="1">
    <citation type="submission" date="2016-03" db="EMBL/GenBank/DDBJ databases">
        <title>Complete genome sequence of Shewanella psychrophila WP2, a deep sea bacterium isolated from west Pacific sediment.</title>
        <authorList>
            <person name="Xu G."/>
            <person name="Jian H."/>
        </authorList>
    </citation>
    <scope>NUCLEOTIDE SEQUENCE [LARGE SCALE GENOMIC DNA]</scope>
    <source>
        <strain evidence="10 11">WP2</strain>
    </source>
</reference>
<dbReference type="HAMAP" id="MF_00099">
    <property type="entry name" value="CheB_chemtxs"/>
    <property type="match status" value="1"/>
</dbReference>
<keyword evidence="2 5" id="KW-0145">Chemotaxis</keyword>
<feature type="active site" evidence="5 6">
    <location>
        <position position="187"/>
    </location>
</feature>
<dbReference type="PROSITE" id="PS50122">
    <property type="entry name" value="CHEB"/>
    <property type="match status" value="1"/>
</dbReference>
<accession>A0A1S6HIX1</accession>
<feature type="active site" evidence="5 6">
    <location>
        <position position="283"/>
    </location>
</feature>
<evidence type="ECO:0000256" key="4">
    <source>
        <dbReference type="ARBA" id="ARBA00048267"/>
    </source>
</evidence>
<comment type="similarity">
    <text evidence="5">Belongs to the CheB family.</text>
</comment>
<feature type="domain" description="CheB-type methylesterase" evidence="9">
    <location>
        <begin position="145"/>
        <end position="341"/>
    </location>
</feature>
<keyword evidence="11" id="KW-1185">Reference proteome</keyword>
<evidence type="ECO:0000256" key="2">
    <source>
        <dbReference type="ARBA" id="ARBA00022500"/>
    </source>
</evidence>
<keyword evidence="5 7" id="KW-0597">Phosphoprotein</keyword>
<dbReference type="PROSITE" id="PS50110">
    <property type="entry name" value="RESPONSE_REGULATORY"/>
    <property type="match status" value="1"/>
</dbReference>
<dbReference type="GO" id="GO:0008984">
    <property type="term" value="F:protein-glutamate methylesterase activity"/>
    <property type="evidence" value="ECO:0007669"/>
    <property type="project" value="UniProtKB-UniRule"/>
</dbReference>
<dbReference type="InterPro" id="IPR001789">
    <property type="entry name" value="Sig_transdc_resp-reg_receiver"/>
</dbReference>
<gene>
    <name evidence="5" type="primary">cheB</name>
    <name evidence="10" type="ORF">Sps_00245</name>
</gene>
<dbReference type="AlphaFoldDB" id="A0A1S6HIX1"/>
<comment type="subcellular location">
    <subcellularLocation>
        <location evidence="5">Cytoplasm</location>
    </subcellularLocation>
</comment>
<dbReference type="Gene3D" id="3.40.50.2300">
    <property type="match status" value="1"/>
</dbReference>
<dbReference type="RefSeq" id="WP_077750818.1">
    <property type="nucleotide sequence ID" value="NZ_CP014782.1"/>
</dbReference>
<dbReference type="PANTHER" id="PTHR42872:SF6">
    <property type="entry name" value="PROTEIN-GLUTAMATE METHYLESTERASE_PROTEIN-GLUTAMINE GLUTAMINASE"/>
    <property type="match status" value="1"/>
</dbReference>
<dbReference type="InterPro" id="IPR035909">
    <property type="entry name" value="CheB_C"/>
</dbReference>
<dbReference type="EMBL" id="CP014782">
    <property type="protein sequence ID" value="AQS35465.1"/>
    <property type="molecule type" value="Genomic_DNA"/>
</dbReference>
<evidence type="ECO:0000313" key="11">
    <source>
        <dbReference type="Proteomes" id="UP000189545"/>
    </source>
</evidence>
<comment type="catalytic activity">
    <reaction evidence="4 5">
        <text>[protein]-L-glutamate 5-O-methyl ester + H2O = L-glutamyl-[protein] + methanol + H(+)</text>
        <dbReference type="Rhea" id="RHEA:23236"/>
        <dbReference type="Rhea" id="RHEA-COMP:10208"/>
        <dbReference type="Rhea" id="RHEA-COMP:10311"/>
        <dbReference type="ChEBI" id="CHEBI:15377"/>
        <dbReference type="ChEBI" id="CHEBI:15378"/>
        <dbReference type="ChEBI" id="CHEBI:17790"/>
        <dbReference type="ChEBI" id="CHEBI:29973"/>
        <dbReference type="ChEBI" id="CHEBI:82795"/>
        <dbReference type="EC" id="3.1.1.61"/>
    </reaction>
</comment>
<dbReference type="PANTHER" id="PTHR42872">
    <property type="entry name" value="PROTEIN-GLUTAMATE METHYLESTERASE/PROTEIN-GLUTAMINE GLUTAMINASE"/>
    <property type="match status" value="1"/>
</dbReference>
<dbReference type="NCBIfam" id="NF009206">
    <property type="entry name" value="PRK12555.1"/>
    <property type="match status" value="1"/>
</dbReference>
<keyword evidence="3 5" id="KW-0378">Hydrolase</keyword>
<dbReference type="Proteomes" id="UP000189545">
    <property type="component" value="Chromosome"/>
</dbReference>
<evidence type="ECO:0000256" key="5">
    <source>
        <dbReference type="HAMAP-Rule" id="MF_00099"/>
    </source>
</evidence>
<dbReference type="PIRSF" id="PIRSF000876">
    <property type="entry name" value="RR_chemtxs_CheB"/>
    <property type="match status" value="1"/>
</dbReference>
<dbReference type="GO" id="GO:0005737">
    <property type="term" value="C:cytoplasm"/>
    <property type="evidence" value="ECO:0007669"/>
    <property type="project" value="UniProtKB-SubCell"/>
</dbReference>
<dbReference type="Pfam" id="PF00072">
    <property type="entry name" value="Response_reg"/>
    <property type="match status" value="1"/>
</dbReference>
<dbReference type="EC" id="3.5.1.44" evidence="5"/>
<dbReference type="NCBIfam" id="NF001965">
    <property type="entry name" value="PRK00742.1"/>
    <property type="match status" value="1"/>
</dbReference>
<dbReference type="SUPFAM" id="SSF52172">
    <property type="entry name" value="CheY-like"/>
    <property type="match status" value="1"/>
</dbReference>
<protein>
    <recommendedName>
        <fullName evidence="5">Protein-glutamate methylesterase/protein-glutamine glutaminase</fullName>
        <ecNumber evidence="5">3.1.1.61</ecNumber>
        <ecNumber evidence="5">3.5.1.44</ecNumber>
    </recommendedName>
</protein>
<evidence type="ECO:0000256" key="1">
    <source>
        <dbReference type="ARBA" id="ARBA00022490"/>
    </source>
</evidence>
<dbReference type="EC" id="3.1.1.61" evidence="5"/>
<dbReference type="CDD" id="cd16432">
    <property type="entry name" value="CheB_Rec"/>
    <property type="match status" value="1"/>
</dbReference>
<evidence type="ECO:0000256" key="3">
    <source>
        <dbReference type="ARBA" id="ARBA00022801"/>
    </source>
</evidence>
<evidence type="ECO:0000256" key="6">
    <source>
        <dbReference type="PROSITE-ProRule" id="PRU00050"/>
    </source>
</evidence>
<evidence type="ECO:0000313" key="10">
    <source>
        <dbReference type="EMBL" id="AQS35465.1"/>
    </source>
</evidence>
<evidence type="ECO:0000256" key="7">
    <source>
        <dbReference type="PROSITE-ProRule" id="PRU00169"/>
    </source>
</evidence>
<feature type="active site" evidence="5 6">
    <location>
        <position position="161"/>
    </location>
</feature>
<dbReference type="KEGG" id="spsw:Sps_00245"/>
<comment type="PTM">
    <text evidence="5">Phosphorylated by CheA. Phosphorylation of the N-terminal regulatory domain activates the methylesterase activity.</text>
</comment>
<dbReference type="InterPro" id="IPR008248">
    <property type="entry name" value="CheB-like"/>
</dbReference>
<sequence length="346" mass="37345">MISVLVIDDSPLVRQLLSHLLNDADNIKVVATAEDPYEARDLIKKFNPDVLTLDIEMPKMDGIAFLRNIMKLRPMPVIMVSTLTAKGAAITLEALSIGAVDFISKPKSDLTNQLMGYKQELIDKVRLAYKSKARPKSLSAPRIKPLSGEMFSNRLIAIGASTGGTEAIQSVLMRMPSNTPPVVIAQHIPAAFSASFAKRLNNNCAMKVIEAQGGEQLKPGTAYLAPGSKHMIIERKGGLLFTKLVDSDPVNRHKPSVDVLFNSVAESAAKSTIGIILTGMGKDGAKGLLNLKDKGAYTIAQDEASSVVWGMPGAAVDLDAHHEQMHLDKIPQKLLFLLKAENCKAS</sequence>
<dbReference type="InterPro" id="IPR011006">
    <property type="entry name" value="CheY-like_superfamily"/>
</dbReference>
<comment type="domain">
    <text evidence="5">Contains a C-terminal catalytic domain, and an N-terminal region which modulates catalytic activity.</text>
</comment>